<evidence type="ECO:0000259" key="6">
    <source>
        <dbReference type="Pfam" id="PF08281"/>
    </source>
</evidence>
<dbReference type="RefSeq" id="WP_308127224.1">
    <property type="nucleotide sequence ID" value="NZ_JAHKRM010000017.1"/>
</dbReference>
<dbReference type="SUPFAM" id="SSF88946">
    <property type="entry name" value="Sigma2 domain of RNA polymerase sigma factors"/>
    <property type="match status" value="1"/>
</dbReference>
<dbReference type="Pfam" id="PF08281">
    <property type="entry name" value="Sigma70_r4_2"/>
    <property type="match status" value="1"/>
</dbReference>
<evidence type="ECO:0000256" key="1">
    <source>
        <dbReference type="ARBA" id="ARBA00010641"/>
    </source>
</evidence>
<name>A0ABW4G654_9ACTN</name>
<sequence length="182" mass="20299">MYKTRSGRDQPAVPADLFDRYYAEIHRYIARRLPVDDAEDLAVEVFVAALRGGYDPAVGEVRPWLYGIATNLVARHRRTETTRWKALSRAAEREWDGHEDAALDRVLDRVDAARFTGPLAGALAALKQRDRDVVLLIVFGGLSHAEVAAALDIPYRTVASRLNRARKHLRAALGALKEDLDG</sequence>
<dbReference type="Gene3D" id="1.10.1740.10">
    <property type="match status" value="1"/>
</dbReference>
<evidence type="ECO:0000313" key="7">
    <source>
        <dbReference type="EMBL" id="MFD1538227.1"/>
    </source>
</evidence>
<dbReference type="SUPFAM" id="SSF88659">
    <property type="entry name" value="Sigma3 and sigma4 domains of RNA polymerase sigma factors"/>
    <property type="match status" value="1"/>
</dbReference>
<dbReference type="Gene3D" id="1.10.10.10">
    <property type="entry name" value="Winged helix-like DNA-binding domain superfamily/Winged helix DNA-binding domain"/>
    <property type="match status" value="1"/>
</dbReference>
<dbReference type="InterPro" id="IPR013325">
    <property type="entry name" value="RNA_pol_sigma_r2"/>
</dbReference>
<evidence type="ECO:0000259" key="5">
    <source>
        <dbReference type="Pfam" id="PF04542"/>
    </source>
</evidence>
<keyword evidence="3" id="KW-0731">Sigma factor</keyword>
<dbReference type="InterPro" id="IPR014284">
    <property type="entry name" value="RNA_pol_sigma-70_dom"/>
</dbReference>
<keyword evidence="2" id="KW-0805">Transcription regulation</keyword>
<comment type="similarity">
    <text evidence="1">Belongs to the sigma-70 factor family. ECF subfamily.</text>
</comment>
<dbReference type="NCBIfam" id="TIGR02937">
    <property type="entry name" value="sigma70-ECF"/>
    <property type="match status" value="1"/>
</dbReference>
<accession>A0ABW4G654</accession>
<evidence type="ECO:0000256" key="4">
    <source>
        <dbReference type="ARBA" id="ARBA00023163"/>
    </source>
</evidence>
<dbReference type="InterPro" id="IPR013249">
    <property type="entry name" value="RNA_pol_sigma70_r4_t2"/>
</dbReference>
<keyword evidence="8" id="KW-1185">Reference proteome</keyword>
<evidence type="ECO:0000313" key="8">
    <source>
        <dbReference type="Proteomes" id="UP001597097"/>
    </source>
</evidence>
<evidence type="ECO:0000256" key="2">
    <source>
        <dbReference type="ARBA" id="ARBA00023015"/>
    </source>
</evidence>
<feature type="domain" description="RNA polymerase sigma factor 70 region 4 type 2" evidence="6">
    <location>
        <begin position="121"/>
        <end position="169"/>
    </location>
</feature>
<protein>
    <submittedName>
        <fullName evidence="7">RNA polymerase sigma factor</fullName>
    </submittedName>
</protein>
<evidence type="ECO:0000256" key="3">
    <source>
        <dbReference type="ARBA" id="ARBA00023082"/>
    </source>
</evidence>
<dbReference type="PANTHER" id="PTHR43133">
    <property type="entry name" value="RNA POLYMERASE ECF-TYPE SIGMA FACTO"/>
    <property type="match status" value="1"/>
</dbReference>
<dbReference type="CDD" id="cd06171">
    <property type="entry name" value="Sigma70_r4"/>
    <property type="match status" value="1"/>
</dbReference>
<dbReference type="InterPro" id="IPR039425">
    <property type="entry name" value="RNA_pol_sigma-70-like"/>
</dbReference>
<dbReference type="InterPro" id="IPR036388">
    <property type="entry name" value="WH-like_DNA-bd_sf"/>
</dbReference>
<keyword evidence="4" id="KW-0804">Transcription</keyword>
<organism evidence="7 8">
    <name type="scientific">Nonomuraea guangzhouensis</name>
    <dbReference type="NCBI Taxonomy" id="1291555"/>
    <lineage>
        <taxon>Bacteria</taxon>
        <taxon>Bacillati</taxon>
        <taxon>Actinomycetota</taxon>
        <taxon>Actinomycetes</taxon>
        <taxon>Streptosporangiales</taxon>
        <taxon>Streptosporangiaceae</taxon>
        <taxon>Nonomuraea</taxon>
    </lineage>
</organism>
<dbReference type="InterPro" id="IPR013324">
    <property type="entry name" value="RNA_pol_sigma_r3/r4-like"/>
</dbReference>
<gene>
    <name evidence="7" type="ORF">ACFSJ0_14330</name>
</gene>
<dbReference type="InterPro" id="IPR007627">
    <property type="entry name" value="RNA_pol_sigma70_r2"/>
</dbReference>
<proteinExistence type="inferred from homology"/>
<comment type="caution">
    <text evidence="7">The sequence shown here is derived from an EMBL/GenBank/DDBJ whole genome shotgun (WGS) entry which is preliminary data.</text>
</comment>
<dbReference type="Proteomes" id="UP001597097">
    <property type="component" value="Unassembled WGS sequence"/>
</dbReference>
<dbReference type="PANTHER" id="PTHR43133:SF25">
    <property type="entry name" value="RNA POLYMERASE SIGMA FACTOR RFAY-RELATED"/>
    <property type="match status" value="1"/>
</dbReference>
<feature type="domain" description="RNA polymerase sigma-70 region 2" evidence="5">
    <location>
        <begin position="17"/>
        <end position="81"/>
    </location>
</feature>
<dbReference type="EMBL" id="JBHUCM010000013">
    <property type="protein sequence ID" value="MFD1538227.1"/>
    <property type="molecule type" value="Genomic_DNA"/>
</dbReference>
<dbReference type="Pfam" id="PF04542">
    <property type="entry name" value="Sigma70_r2"/>
    <property type="match status" value="1"/>
</dbReference>
<reference evidence="8" key="1">
    <citation type="journal article" date="2019" name="Int. J. Syst. Evol. Microbiol.">
        <title>The Global Catalogue of Microorganisms (GCM) 10K type strain sequencing project: providing services to taxonomists for standard genome sequencing and annotation.</title>
        <authorList>
            <consortium name="The Broad Institute Genomics Platform"/>
            <consortium name="The Broad Institute Genome Sequencing Center for Infectious Disease"/>
            <person name="Wu L."/>
            <person name="Ma J."/>
        </authorList>
    </citation>
    <scope>NUCLEOTIDE SEQUENCE [LARGE SCALE GENOMIC DNA]</scope>
    <source>
        <strain evidence="8">CGMCC 1.15399</strain>
    </source>
</reference>